<gene>
    <name evidence="13" type="ORF">EHV23_02755</name>
</gene>
<evidence type="ECO:0000259" key="12">
    <source>
        <dbReference type="Pfam" id="PF00768"/>
    </source>
</evidence>
<name>A0A3R8LSG2_9BURK</name>
<comment type="similarity">
    <text evidence="1 9">Belongs to the peptidase S11 family.</text>
</comment>
<evidence type="ECO:0000256" key="3">
    <source>
        <dbReference type="ARBA" id="ARBA00022801"/>
    </source>
</evidence>
<dbReference type="InterPro" id="IPR018044">
    <property type="entry name" value="Peptidase_S11"/>
</dbReference>
<sequence length="509" mass="53213">MMVRAGGFSWMSKVLVSALLLAGCVHAELALAQKPSQGAGGKVASARTGKASVKAAGKQSGKSSRAVAARSAGKASSTAGRSHKTAVSAVAGSKKAAKTSRDAVKTTKNSNKTAQNAVRTGLSGRVAVASSRARARGSSSRSGVKVAAVQQSRGSREAQAGAGVARWRASSQGSVTVADRRASSRGRVTVADRRVPSQGGVTVADRRSASGSEARPQLLASRGVAAVSARPVSLADQDRFVPPSPDLPAMASGSLGEAAGLNRIPDPLALRSSVALVVDPRNGKILYDKNSSAVLPIASLTKLMTAMVVLDAGQPLDEKIRIEVEDRDTERYSTSHLPVGTELTRAELMQLALMSSENRAAHALARSYPGGVEAFLAAANEKAHSIGMLDSVFLDPTGLNASNVSTARDLALLVARAARYPEIRRFSVASQLQVKTAYGTRVFHTTNPLVGNQQWGLTVQKTGFINEAGNCVVMQARVNGRQMIIVLLDSQGRYSRVSDANRLRRFIEG</sequence>
<dbReference type="GO" id="GO:0009252">
    <property type="term" value="P:peptidoglycan biosynthetic process"/>
    <property type="evidence" value="ECO:0007669"/>
    <property type="project" value="UniProtKB-KW"/>
</dbReference>
<dbReference type="GO" id="GO:0006508">
    <property type="term" value="P:proteolysis"/>
    <property type="evidence" value="ECO:0007669"/>
    <property type="project" value="InterPro"/>
</dbReference>
<evidence type="ECO:0000256" key="2">
    <source>
        <dbReference type="ARBA" id="ARBA00022729"/>
    </source>
</evidence>
<dbReference type="Pfam" id="PF00768">
    <property type="entry name" value="Peptidase_S11"/>
    <property type="match status" value="1"/>
</dbReference>
<feature type="domain" description="Peptidase S11 D-alanyl-D-alanine carboxypeptidase A N-terminal" evidence="12">
    <location>
        <begin position="268"/>
        <end position="491"/>
    </location>
</feature>
<organism evidence="13 14">
    <name type="scientific">Lautropia dentalis</name>
    <dbReference type="NCBI Taxonomy" id="2490857"/>
    <lineage>
        <taxon>Bacteria</taxon>
        <taxon>Pseudomonadati</taxon>
        <taxon>Pseudomonadota</taxon>
        <taxon>Betaproteobacteria</taxon>
        <taxon>Burkholderiales</taxon>
        <taxon>Burkholderiaceae</taxon>
        <taxon>Lautropia</taxon>
    </lineage>
</organism>
<dbReference type="PANTHER" id="PTHR21581:SF26">
    <property type="entry name" value="D-ALANYL-D-ALANINE ENDOPEPTIDASE"/>
    <property type="match status" value="1"/>
</dbReference>
<keyword evidence="3" id="KW-0378">Hydrolase</keyword>
<evidence type="ECO:0000256" key="5">
    <source>
        <dbReference type="ARBA" id="ARBA00022984"/>
    </source>
</evidence>
<evidence type="ECO:0000256" key="7">
    <source>
        <dbReference type="PIRSR" id="PIRSR618044-1"/>
    </source>
</evidence>
<evidence type="ECO:0000256" key="10">
    <source>
        <dbReference type="SAM" id="MobiDB-lite"/>
    </source>
</evidence>
<feature type="compositionally biased region" description="Low complexity" evidence="10">
    <location>
        <begin position="85"/>
        <end position="94"/>
    </location>
</feature>
<feature type="active site" evidence="7">
    <location>
        <position position="356"/>
    </location>
</feature>
<evidence type="ECO:0000256" key="1">
    <source>
        <dbReference type="ARBA" id="ARBA00007164"/>
    </source>
</evidence>
<dbReference type="Gene3D" id="3.40.710.10">
    <property type="entry name" value="DD-peptidase/beta-lactamase superfamily"/>
    <property type="match status" value="1"/>
</dbReference>
<feature type="binding site" evidence="8">
    <location>
        <position position="461"/>
    </location>
    <ligand>
        <name>substrate</name>
    </ligand>
</feature>
<dbReference type="AlphaFoldDB" id="A0A3R8LSG2"/>
<dbReference type="GO" id="GO:0009002">
    <property type="term" value="F:serine-type D-Ala-D-Ala carboxypeptidase activity"/>
    <property type="evidence" value="ECO:0007669"/>
    <property type="project" value="InterPro"/>
</dbReference>
<feature type="signal peptide" evidence="11">
    <location>
        <begin position="1"/>
        <end position="27"/>
    </location>
</feature>
<evidence type="ECO:0000256" key="8">
    <source>
        <dbReference type="PIRSR" id="PIRSR618044-2"/>
    </source>
</evidence>
<feature type="region of interest" description="Disordered" evidence="10">
    <location>
        <begin position="52"/>
        <end position="214"/>
    </location>
</feature>
<feature type="active site" description="Acyl-ester intermediate" evidence="7">
    <location>
        <position position="299"/>
    </location>
</feature>
<dbReference type="PRINTS" id="PR00725">
    <property type="entry name" value="DADACBPTASE1"/>
</dbReference>
<keyword evidence="6" id="KW-0961">Cell wall biogenesis/degradation</keyword>
<comment type="caution">
    <text evidence="13">The sequence shown here is derived from an EMBL/GenBank/DDBJ whole genome shotgun (WGS) entry which is preliminary data.</text>
</comment>
<reference evidence="13 14" key="1">
    <citation type="submission" date="2018-11" db="EMBL/GenBank/DDBJ databases">
        <title>Genome sequencing of Lautropia sp. KCOM 2505 (= ChDC F240).</title>
        <authorList>
            <person name="Kook J.-K."/>
            <person name="Park S.-N."/>
            <person name="Lim Y.K."/>
        </authorList>
    </citation>
    <scope>NUCLEOTIDE SEQUENCE [LARGE SCALE GENOMIC DNA]</scope>
    <source>
        <strain evidence="13 14">KCOM 2505</strain>
    </source>
</reference>
<proteinExistence type="inferred from homology"/>
<dbReference type="InterPro" id="IPR012338">
    <property type="entry name" value="Beta-lactam/transpept-like"/>
</dbReference>
<dbReference type="EMBL" id="RRUE01000001">
    <property type="protein sequence ID" value="RRN45182.1"/>
    <property type="molecule type" value="Genomic_DNA"/>
</dbReference>
<keyword evidence="2 11" id="KW-0732">Signal</keyword>
<dbReference type="GO" id="GO:0071555">
    <property type="term" value="P:cell wall organization"/>
    <property type="evidence" value="ECO:0007669"/>
    <property type="project" value="UniProtKB-KW"/>
</dbReference>
<evidence type="ECO:0000256" key="11">
    <source>
        <dbReference type="SAM" id="SignalP"/>
    </source>
</evidence>
<evidence type="ECO:0000256" key="4">
    <source>
        <dbReference type="ARBA" id="ARBA00022960"/>
    </source>
</evidence>
<dbReference type="SUPFAM" id="SSF56601">
    <property type="entry name" value="beta-lactamase/transpeptidase-like"/>
    <property type="match status" value="1"/>
</dbReference>
<dbReference type="Proteomes" id="UP000270261">
    <property type="component" value="Unassembled WGS sequence"/>
</dbReference>
<keyword evidence="5" id="KW-0573">Peptidoglycan synthesis</keyword>
<protein>
    <submittedName>
        <fullName evidence="13">D-alanyl-D-alanine endopeptidase</fullName>
    </submittedName>
</protein>
<feature type="compositionally biased region" description="Polar residues" evidence="10">
    <location>
        <begin position="106"/>
        <end position="118"/>
    </location>
</feature>
<keyword evidence="4" id="KW-0133">Cell shape</keyword>
<feature type="chain" id="PRO_5018762896" evidence="11">
    <location>
        <begin position="28"/>
        <end position="509"/>
    </location>
</feature>
<feature type="compositionally biased region" description="Low complexity" evidence="10">
    <location>
        <begin position="123"/>
        <end position="149"/>
    </location>
</feature>
<accession>A0A3R8LSG2</accession>
<dbReference type="PROSITE" id="PS51257">
    <property type="entry name" value="PROKAR_LIPOPROTEIN"/>
    <property type="match status" value="1"/>
</dbReference>
<dbReference type="InterPro" id="IPR001967">
    <property type="entry name" value="Peptidase_S11_N"/>
</dbReference>
<evidence type="ECO:0000313" key="14">
    <source>
        <dbReference type="Proteomes" id="UP000270261"/>
    </source>
</evidence>
<evidence type="ECO:0000256" key="6">
    <source>
        <dbReference type="ARBA" id="ARBA00023316"/>
    </source>
</evidence>
<evidence type="ECO:0000256" key="9">
    <source>
        <dbReference type="RuleBase" id="RU004016"/>
    </source>
</evidence>
<dbReference type="PANTHER" id="PTHR21581">
    <property type="entry name" value="D-ALANYL-D-ALANINE CARBOXYPEPTIDASE"/>
    <property type="match status" value="1"/>
</dbReference>
<dbReference type="GO" id="GO:0008360">
    <property type="term" value="P:regulation of cell shape"/>
    <property type="evidence" value="ECO:0007669"/>
    <property type="project" value="UniProtKB-KW"/>
</dbReference>
<feature type="active site" description="Proton acceptor" evidence="7">
    <location>
        <position position="302"/>
    </location>
</feature>
<keyword evidence="14" id="KW-1185">Reference proteome</keyword>
<evidence type="ECO:0000313" key="13">
    <source>
        <dbReference type="EMBL" id="RRN45182.1"/>
    </source>
</evidence>